<keyword evidence="2" id="KW-1185">Reference proteome</keyword>
<evidence type="ECO:0000313" key="2">
    <source>
        <dbReference type="Proteomes" id="UP000316598"/>
    </source>
</evidence>
<protein>
    <submittedName>
        <fullName evidence="1">Uncharacterized protein</fullName>
    </submittedName>
</protein>
<dbReference type="AlphaFoldDB" id="A0A5C5WH95"/>
<dbReference type="Proteomes" id="UP000316598">
    <property type="component" value="Unassembled WGS sequence"/>
</dbReference>
<organism evidence="1 2">
    <name type="scientific">Rubripirellula amarantea</name>
    <dbReference type="NCBI Taxonomy" id="2527999"/>
    <lineage>
        <taxon>Bacteria</taxon>
        <taxon>Pseudomonadati</taxon>
        <taxon>Planctomycetota</taxon>
        <taxon>Planctomycetia</taxon>
        <taxon>Pirellulales</taxon>
        <taxon>Pirellulaceae</taxon>
        <taxon>Rubripirellula</taxon>
    </lineage>
</organism>
<dbReference type="EMBL" id="SJPI01000002">
    <property type="protein sequence ID" value="TWT50158.1"/>
    <property type="molecule type" value="Genomic_DNA"/>
</dbReference>
<evidence type="ECO:0000313" key="1">
    <source>
        <dbReference type="EMBL" id="TWT50158.1"/>
    </source>
</evidence>
<reference evidence="1 2" key="1">
    <citation type="submission" date="2019-02" db="EMBL/GenBank/DDBJ databases">
        <title>Deep-cultivation of Planctomycetes and their phenomic and genomic characterization uncovers novel biology.</title>
        <authorList>
            <person name="Wiegand S."/>
            <person name="Jogler M."/>
            <person name="Boedeker C."/>
            <person name="Pinto D."/>
            <person name="Vollmers J."/>
            <person name="Rivas-Marin E."/>
            <person name="Kohn T."/>
            <person name="Peeters S.H."/>
            <person name="Heuer A."/>
            <person name="Rast P."/>
            <person name="Oberbeckmann S."/>
            <person name="Bunk B."/>
            <person name="Jeske O."/>
            <person name="Meyerdierks A."/>
            <person name="Storesund J.E."/>
            <person name="Kallscheuer N."/>
            <person name="Luecker S."/>
            <person name="Lage O.M."/>
            <person name="Pohl T."/>
            <person name="Merkel B.J."/>
            <person name="Hornburger P."/>
            <person name="Mueller R.-W."/>
            <person name="Bruemmer F."/>
            <person name="Labrenz M."/>
            <person name="Spormann A.M."/>
            <person name="Op Den Camp H."/>
            <person name="Overmann J."/>
            <person name="Amann R."/>
            <person name="Jetten M.S.M."/>
            <person name="Mascher T."/>
            <person name="Medema M.H."/>
            <person name="Devos D.P."/>
            <person name="Kaster A.-K."/>
            <person name="Ovreas L."/>
            <person name="Rohde M."/>
            <person name="Galperin M.Y."/>
            <person name="Jogler C."/>
        </authorList>
    </citation>
    <scope>NUCLEOTIDE SEQUENCE [LARGE SCALE GENOMIC DNA]</scope>
    <source>
        <strain evidence="1 2">Pla22</strain>
    </source>
</reference>
<sequence>MRRVGFVVQQRTVGDGDRARARIDCECTGNSLRVDRVGQGIGCIQNIVGVPFDQVIKIRTATGDPVVKPLACRCKESNPIFCTDRAVGLTRKPIVVGPRGCVTIGCPVPKQIGFGAVFHPTPFAFDIGIRSAYPEIRIKANGVGGEKLVLGRRTNSDELSVDAV</sequence>
<accession>A0A5C5WH95</accession>
<comment type="caution">
    <text evidence="1">The sequence shown here is derived from an EMBL/GenBank/DDBJ whole genome shotgun (WGS) entry which is preliminary data.</text>
</comment>
<gene>
    <name evidence="1" type="ORF">Pla22_28980</name>
</gene>
<name>A0A5C5WH95_9BACT</name>
<proteinExistence type="predicted"/>